<dbReference type="GO" id="GO:0005874">
    <property type="term" value="C:microtubule"/>
    <property type="evidence" value="ECO:0007669"/>
    <property type="project" value="UniProtKB-KW"/>
</dbReference>
<gene>
    <name evidence="12" type="ORF">N0V87_001715</name>
</gene>
<proteinExistence type="inferred from homology"/>
<feature type="coiled-coil region" evidence="10">
    <location>
        <begin position="71"/>
        <end position="108"/>
    </location>
</feature>
<evidence type="ECO:0000256" key="4">
    <source>
        <dbReference type="ARBA" id="ARBA00022618"/>
    </source>
</evidence>
<dbReference type="GO" id="GO:0070652">
    <property type="term" value="C:HAUS complex"/>
    <property type="evidence" value="ECO:0007669"/>
    <property type="project" value="InterPro"/>
</dbReference>
<keyword evidence="9" id="KW-0131">Cell cycle</keyword>
<organism evidence="12 13">
    <name type="scientific">Didymella glomerata</name>
    <dbReference type="NCBI Taxonomy" id="749621"/>
    <lineage>
        <taxon>Eukaryota</taxon>
        <taxon>Fungi</taxon>
        <taxon>Dikarya</taxon>
        <taxon>Ascomycota</taxon>
        <taxon>Pezizomycotina</taxon>
        <taxon>Dothideomycetes</taxon>
        <taxon>Pleosporomycetidae</taxon>
        <taxon>Pleosporales</taxon>
        <taxon>Pleosporineae</taxon>
        <taxon>Didymellaceae</taxon>
        <taxon>Didymella</taxon>
    </lineage>
</organism>
<evidence type="ECO:0000313" key="13">
    <source>
        <dbReference type="Proteomes" id="UP001140562"/>
    </source>
</evidence>
<keyword evidence="5" id="KW-0493">Microtubule</keyword>
<comment type="subcellular location">
    <subcellularLocation>
        <location evidence="1">Cytoplasm</location>
        <location evidence="1">Cytoskeleton</location>
        <location evidence="1">Spindle</location>
    </subcellularLocation>
</comment>
<evidence type="ECO:0000256" key="8">
    <source>
        <dbReference type="ARBA" id="ARBA00023212"/>
    </source>
</evidence>
<evidence type="ECO:0000256" key="3">
    <source>
        <dbReference type="ARBA" id="ARBA00022490"/>
    </source>
</evidence>
<evidence type="ECO:0000256" key="2">
    <source>
        <dbReference type="ARBA" id="ARBA00005479"/>
    </source>
</evidence>
<name>A0A9W8X5K4_9PLEO</name>
<dbReference type="Pfam" id="PF25762">
    <property type="entry name" value="HAUS1"/>
    <property type="match status" value="1"/>
</dbReference>
<evidence type="ECO:0000256" key="5">
    <source>
        <dbReference type="ARBA" id="ARBA00022701"/>
    </source>
</evidence>
<keyword evidence="6" id="KW-0498">Mitosis</keyword>
<keyword evidence="4" id="KW-0132">Cell division</keyword>
<dbReference type="AlphaFoldDB" id="A0A9W8X5K4"/>
<comment type="similarity">
    <text evidence="2">Belongs to the HAUS1 family.</text>
</comment>
<dbReference type="Proteomes" id="UP001140562">
    <property type="component" value="Unassembled WGS sequence"/>
</dbReference>
<evidence type="ECO:0000256" key="7">
    <source>
        <dbReference type="ARBA" id="ARBA00023054"/>
    </source>
</evidence>
<dbReference type="GO" id="GO:0005819">
    <property type="term" value="C:spindle"/>
    <property type="evidence" value="ECO:0007669"/>
    <property type="project" value="UniProtKB-SubCell"/>
</dbReference>
<dbReference type="PANTHER" id="PTHR31570">
    <property type="entry name" value="HAUS AUGMIN-LIKE COMPLEX SUBUNIT 1"/>
    <property type="match status" value="1"/>
</dbReference>
<feature type="coiled-coil region" evidence="10">
    <location>
        <begin position="219"/>
        <end position="311"/>
    </location>
</feature>
<evidence type="ECO:0000256" key="11">
    <source>
        <dbReference type="SAM" id="MobiDB-lite"/>
    </source>
</evidence>
<keyword evidence="13" id="KW-1185">Reference proteome</keyword>
<dbReference type="GO" id="GO:0051225">
    <property type="term" value="P:spindle assembly"/>
    <property type="evidence" value="ECO:0007669"/>
    <property type="project" value="InterPro"/>
</dbReference>
<accession>A0A9W8X5K4</accession>
<dbReference type="GO" id="GO:0005829">
    <property type="term" value="C:cytosol"/>
    <property type="evidence" value="ECO:0007669"/>
    <property type="project" value="TreeGrafter"/>
</dbReference>
<evidence type="ECO:0000313" key="12">
    <source>
        <dbReference type="EMBL" id="KAJ4341700.1"/>
    </source>
</evidence>
<feature type="compositionally biased region" description="Basic and acidic residues" evidence="11">
    <location>
        <begin position="13"/>
        <end position="25"/>
    </location>
</feature>
<feature type="region of interest" description="Disordered" evidence="11">
    <location>
        <begin position="1"/>
        <end position="42"/>
    </location>
</feature>
<keyword evidence="8" id="KW-0206">Cytoskeleton</keyword>
<keyword evidence="3" id="KW-0963">Cytoplasm</keyword>
<evidence type="ECO:0000256" key="6">
    <source>
        <dbReference type="ARBA" id="ARBA00022776"/>
    </source>
</evidence>
<dbReference type="InterPro" id="IPR026243">
    <property type="entry name" value="HAUS1"/>
</dbReference>
<dbReference type="OrthoDB" id="5372507at2759"/>
<comment type="caution">
    <text evidence="12">The sequence shown here is derived from an EMBL/GenBank/DDBJ whole genome shotgun (WGS) entry which is preliminary data.</text>
</comment>
<keyword evidence="7 10" id="KW-0175">Coiled coil</keyword>
<evidence type="ECO:0000256" key="1">
    <source>
        <dbReference type="ARBA" id="ARBA00004186"/>
    </source>
</evidence>
<dbReference type="GO" id="GO:0051301">
    <property type="term" value="P:cell division"/>
    <property type="evidence" value="ECO:0007669"/>
    <property type="project" value="UniProtKB-KW"/>
</dbReference>
<evidence type="ECO:0000256" key="10">
    <source>
        <dbReference type="SAM" id="Coils"/>
    </source>
</evidence>
<dbReference type="EMBL" id="JAPEUV010000010">
    <property type="protein sequence ID" value="KAJ4341700.1"/>
    <property type="molecule type" value="Genomic_DNA"/>
</dbReference>
<reference evidence="12" key="1">
    <citation type="submission" date="2022-10" db="EMBL/GenBank/DDBJ databases">
        <title>Tapping the CABI collections for fungal endophytes: first genome assemblies for Collariella, Neodidymelliopsis, Ascochyta clinopodiicola, Didymella pomorum, Didymosphaeria variabile, Neocosmospora piperis and Neocucurbitaria cava.</title>
        <authorList>
            <person name="Hill R."/>
        </authorList>
    </citation>
    <scope>NUCLEOTIDE SEQUENCE</scope>
    <source>
        <strain evidence="12">IMI 360193</strain>
    </source>
</reference>
<dbReference type="PANTHER" id="PTHR31570:SF1">
    <property type="entry name" value="HAUS AUGMIN-LIKE COMPLEX SUBUNIT 1"/>
    <property type="match status" value="1"/>
</dbReference>
<protein>
    <submittedName>
        <fullName evidence="12">Uncharacterized protein</fullName>
    </submittedName>
</protein>
<sequence length="321" mass="35787">MAPGSSDGSPLSEDNKHQEHHRVEMDNLTPSDLFSPSKARQQRARAQDWAHIDSWLSYKYAGRTVPTFERNEETLKVLRELSMANERADEERAILERVEREALKELDEVTTNPSDAHILSTLRAHLTPEGSTALTALASATIALSTPSPDPQTLAHALVSHTTTAQNLTNQLTLIQNLQQYLSKQHSLLRAQLHELQTDPSFSAPASLQRQTIEQTRQTKHLRSKIREAESQLSSLQSSHARAMTPASKNIASAEAIAEMLEQQRALGELREQVEALESEVEEFGGLPADLAAARKEVGRLEVKCDEVRRRRDELFEGLVG</sequence>
<evidence type="ECO:0000256" key="9">
    <source>
        <dbReference type="ARBA" id="ARBA00023306"/>
    </source>
</evidence>